<feature type="transmembrane region" description="Helical" evidence="5">
    <location>
        <begin position="356"/>
        <end position="382"/>
    </location>
</feature>
<feature type="transmembrane region" description="Helical" evidence="5">
    <location>
        <begin position="481"/>
        <end position="501"/>
    </location>
</feature>
<dbReference type="GeneID" id="19466417"/>
<name>S3DJM0_GLAL2</name>
<dbReference type="PROSITE" id="PS50850">
    <property type="entry name" value="MFS"/>
    <property type="match status" value="1"/>
</dbReference>
<protein>
    <submittedName>
        <fullName evidence="7">MFS general substrate transporter</fullName>
    </submittedName>
</protein>
<evidence type="ECO:0000259" key="6">
    <source>
        <dbReference type="PROSITE" id="PS50850"/>
    </source>
</evidence>
<feature type="transmembrane region" description="Helical" evidence="5">
    <location>
        <begin position="67"/>
        <end position="92"/>
    </location>
</feature>
<dbReference type="EMBL" id="KE145359">
    <property type="protein sequence ID" value="EPE32231.1"/>
    <property type="molecule type" value="Genomic_DNA"/>
</dbReference>
<organism evidence="7 8">
    <name type="scientific">Glarea lozoyensis (strain ATCC 20868 / MF5171)</name>
    <dbReference type="NCBI Taxonomy" id="1116229"/>
    <lineage>
        <taxon>Eukaryota</taxon>
        <taxon>Fungi</taxon>
        <taxon>Dikarya</taxon>
        <taxon>Ascomycota</taxon>
        <taxon>Pezizomycotina</taxon>
        <taxon>Leotiomycetes</taxon>
        <taxon>Helotiales</taxon>
        <taxon>Helotiaceae</taxon>
        <taxon>Glarea</taxon>
    </lineage>
</organism>
<evidence type="ECO:0000256" key="1">
    <source>
        <dbReference type="ARBA" id="ARBA00004141"/>
    </source>
</evidence>
<dbReference type="Gene3D" id="1.20.1250.20">
    <property type="entry name" value="MFS general substrate transporter like domains"/>
    <property type="match status" value="1"/>
</dbReference>
<feature type="transmembrane region" description="Helical" evidence="5">
    <location>
        <begin position="130"/>
        <end position="150"/>
    </location>
</feature>
<feature type="transmembrane region" description="Helical" evidence="5">
    <location>
        <begin position="275"/>
        <end position="294"/>
    </location>
</feature>
<dbReference type="PANTHER" id="PTHR23501">
    <property type="entry name" value="MAJOR FACILITATOR SUPERFAMILY"/>
    <property type="match status" value="1"/>
</dbReference>
<evidence type="ECO:0000256" key="5">
    <source>
        <dbReference type="SAM" id="Phobius"/>
    </source>
</evidence>
<keyword evidence="8" id="KW-1185">Reference proteome</keyword>
<accession>S3DJM0</accession>
<feature type="transmembrane region" description="Helical" evidence="5">
    <location>
        <begin position="306"/>
        <end position="323"/>
    </location>
</feature>
<dbReference type="InterPro" id="IPR020846">
    <property type="entry name" value="MFS_dom"/>
</dbReference>
<keyword evidence="3 5" id="KW-1133">Transmembrane helix</keyword>
<dbReference type="KEGG" id="glz:GLAREA_07364"/>
<dbReference type="Pfam" id="PF07690">
    <property type="entry name" value="MFS_1"/>
    <property type="match status" value="1"/>
</dbReference>
<dbReference type="RefSeq" id="XP_008080243.1">
    <property type="nucleotide sequence ID" value="XM_008082052.1"/>
</dbReference>
<dbReference type="AlphaFoldDB" id="S3DJM0"/>
<comment type="subcellular location">
    <subcellularLocation>
        <location evidence="1">Membrane</location>
        <topology evidence="1">Multi-pass membrane protein</topology>
    </subcellularLocation>
</comment>
<dbReference type="PANTHER" id="PTHR23501:SF39">
    <property type="entry name" value="MULTIDRUG TRANSPORTER, PUTATIVE (AFU_ORTHOLOGUE AFUA_1G05010)-RELATED"/>
    <property type="match status" value="1"/>
</dbReference>
<reference evidence="7 8" key="1">
    <citation type="journal article" date="2013" name="BMC Genomics">
        <title>Genomics-driven discovery of the pneumocandin biosynthetic gene cluster in the fungus Glarea lozoyensis.</title>
        <authorList>
            <person name="Chen L."/>
            <person name="Yue Q."/>
            <person name="Zhang X."/>
            <person name="Xiang M."/>
            <person name="Wang C."/>
            <person name="Li S."/>
            <person name="Che Y."/>
            <person name="Ortiz-Lopez F.J."/>
            <person name="Bills G.F."/>
            <person name="Liu X."/>
            <person name="An Z."/>
        </authorList>
    </citation>
    <scope>NUCLEOTIDE SEQUENCE [LARGE SCALE GENOMIC DNA]</scope>
    <source>
        <strain evidence="8">ATCC 20868 / MF5171</strain>
    </source>
</reference>
<dbReference type="HOGENOM" id="CLU_000960_26_1_1"/>
<feature type="transmembrane region" description="Helical" evidence="5">
    <location>
        <begin position="221"/>
        <end position="241"/>
    </location>
</feature>
<dbReference type="OrthoDB" id="6770063at2759"/>
<evidence type="ECO:0000313" key="7">
    <source>
        <dbReference type="EMBL" id="EPE32231.1"/>
    </source>
</evidence>
<dbReference type="SUPFAM" id="SSF103473">
    <property type="entry name" value="MFS general substrate transporter"/>
    <property type="match status" value="1"/>
</dbReference>
<feature type="transmembrane region" description="Helical" evidence="5">
    <location>
        <begin position="417"/>
        <end position="437"/>
    </location>
</feature>
<proteinExistence type="predicted"/>
<dbReference type="GO" id="GO:0005886">
    <property type="term" value="C:plasma membrane"/>
    <property type="evidence" value="ECO:0007669"/>
    <property type="project" value="TreeGrafter"/>
</dbReference>
<feature type="domain" description="Major facilitator superfamily (MFS) profile" evidence="6">
    <location>
        <begin position="67"/>
        <end position="569"/>
    </location>
</feature>
<dbReference type="GO" id="GO:0022857">
    <property type="term" value="F:transmembrane transporter activity"/>
    <property type="evidence" value="ECO:0007669"/>
    <property type="project" value="InterPro"/>
</dbReference>
<feature type="transmembrane region" description="Helical" evidence="5">
    <location>
        <begin position="104"/>
        <end position="123"/>
    </location>
</feature>
<evidence type="ECO:0000256" key="4">
    <source>
        <dbReference type="ARBA" id="ARBA00023136"/>
    </source>
</evidence>
<evidence type="ECO:0000256" key="2">
    <source>
        <dbReference type="ARBA" id="ARBA00022692"/>
    </source>
</evidence>
<dbReference type="eggNOG" id="KOG0254">
    <property type="taxonomic scope" value="Eukaryota"/>
</dbReference>
<gene>
    <name evidence="7" type="ORF">GLAREA_07364</name>
</gene>
<dbReference type="Proteomes" id="UP000016922">
    <property type="component" value="Unassembled WGS sequence"/>
</dbReference>
<sequence>MASIAWNLLFKQKEIPVELCEHQKSSGTFSPLENRNEASEVNNEKGIEECLVCKTKEKAITKYRRKLIAGLALPVLIQALDTTILAGAITTIASDFNQLSQLNWIVASYNLTSATFIPFWGQFADIFGRYAALQIALSFMLLGSILSSAAPTTAFPMLLLGRAFHGIGCSGCLITSKVVLADKVSLKENAKNNTLFTVVAGIGYGIGPVIGGYLTEANWRWCFIINIPLGLIGLLLIHFLLRSELIGAQRIETSSPSNPSPKPPTFTTRFLTFDFGGQLLFLFGLGLLVLALTWGGSTYPWTSIKVIIPLILGVLLIVGFLIWEYNLLPTHYLATRFPTQKPMIPFHLLTKRNAWILLYINLITGMCMYAVFYFVSIYFTLVQSFAPGKSGTSLTYYLPGLAGGAYLAILLTTQTFFPLLTGTLLEALGITVLATALQADNLKLIYGMLVLTGIGTGLRIMPGTLHGVGYFPTQISSIVSLMSLATSLGGVISTTLLLNIFNNTISSSDLNAISSAKTATSEAIAGLPSGIRDAFRDDARRGIVLGFFALSAFAWVGCVVVLGLGNVWVEKGGEGKGEVVEGSYLGSLVGGRKEEVGENV</sequence>
<evidence type="ECO:0000256" key="3">
    <source>
        <dbReference type="ARBA" id="ARBA00022989"/>
    </source>
</evidence>
<feature type="transmembrane region" description="Helical" evidence="5">
    <location>
        <begin position="542"/>
        <end position="564"/>
    </location>
</feature>
<feature type="transmembrane region" description="Helical" evidence="5">
    <location>
        <begin position="444"/>
        <end position="461"/>
    </location>
</feature>
<dbReference type="InterPro" id="IPR036259">
    <property type="entry name" value="MFS_trans_sf"/>
</dbReference>
<keyword evidence="2 5" id="KW-0812">Transmembrane</keyword>
<feature type="transmembrane region" description="Helical" evidence="5">
    <location>
        <begin position="195"/>
        <end position="214"/>
    </location>
</feature>
<dbReference type="OMA" id="QTWGMLL"/>
<keyword evidence="4 5" id="KW-0472">Membrane</keyword>
<dbReference type="InterPro" id="IPR011701">
    <property type="entry name" value="MFS"/>
</dbReference>
<evidence type="ECO:0000313" key="8">
    <source>
        <dbReference type="Proteomes" id="UP000016922"/>
    </source>
</evidence>